<evidence type="ECO:0000313" key="3">
    <source>
        <dbReference type="Proteomes" id="UP000063387"/>
    </source>
</evidence>
<dbReference type="PATRIC" id="fig|507626.3.peg.3532"/>
<dbReference type="PROSITE" id="PS51257">
    <property type="entry name" value="PROKAR_LIPOPROTEIN"/>
    <property type="match status" value="1"/>
</dbReference>
<dbReference type="Proteomes" id="UP000063387">
    <property type="component" value="Chromosome"/>
</dbReference>
<evidence type="ECO:0000256" key="1">
    <source>
        <dbReference type="SAM" id="SignalP"/>
    </source>
</evidence>
<reference evidence="2 3" key="2">
    <citation type="submission" date="2016-02" db="EMBL/GenBank/DDBJ databases">
        <authorList>
            <person name="Wen L."/>
            <person name="He K."/>
            <person name="Yang H."/>
        </authorList>
    </citation>
    <scope>NUCLEOTIDE SEQUENCE [LARGE SCALE GENOMIC DNA]</scope>
    <source>
        <strain evidence="2 3">AGD 8-3</strain>
    </source>
</reference>
<organism evidence="2 3">
    <name type="scientific">Halomonas chromatireducens</name>
    <dbReference type="NCBI Taxonomy" id="507626"/>
    <lineage>
        <taxon>Bacteria</taxon>
        <taxon>Pseudomonadati</taxon>
        <taxon>Pseudomonadota</taxon>
        <taxon>Gammaproteobacteria</taxon>
        <taxon>Oceanospirillales</taxon>
        <taxon>Halomonadaceae</taxon>
        <taxon>Halomonas</taxon>
    </lineage>
</organism>
<sequence>MTKFSPILKYTTLLVTALLLAGCATQPPEPDPIRRALQNLSDRAAVRLMNVAEIQPPQEQVLLLDTPSVDTSLSIASERFLENLTRAMLRISDGPQVLDWRPAMAGDSGDHQWRLESRLEATAPRLQLSDRELLPYRLTLSLYRPDADSALWETEIEGAFDATAL</sequence>
<accession>A0A109UNC8</accession>
<dbReference type="RefSeq" id="WP_066451954.1">
    <property type="nucleotide sequence ID" value="NZ_CP014226.1"/>
</dbReference>
<dbReference type="EMBL" id="CP014226">
    <property type="protein sequence ID" value="AMD02572.1"/>
    <property type="molecule type" value="Genomic_DNA"/>
</dbReference>
<dbReference type="AlphaFoldDB" id="A0A109UNC8"/>
<keyword evidence="1" id="KW-0732">Signal</keyword>
<dbReference type="KEGG" id="hco:LOKO_03532"/>
<proteinExistence type="predicted"/>
<feature type="signal peptide" evidence="1">
    <location>
        <begin position="1"/>
        <end position="21"/>
    </location>
</feature>
<reference evidence="2 3" key="1">
    <citation type="journal article" date="2016" name="Genome Announc.">
        <title>Draft Genome Sequence of 'Halomonas chromatireducens' Strain AGD 8-3, a Haloalkaliphilic Chromate- and Selenite-Reducing Gammaproteobacterium.</title>
        <authorList>
            <person name="Sharko F.S."/>
            <person name="Shapovalova A.A."/>
            <person name="Tsygankova S.V."/>
            <person name="Komova A.V."/>
            <person name="Boulygina E.S."/>
            <person name="Teslyuk A.B."/>
            <person name="Gotovtsev P.M."/>
            <person name="Namsaraev Z.B."/>
            <person name="Khijniak T.V."/>
            <person name="Nedoluzhko A.V."/>
            <person name="Vasilov R.G."/>
        </authorList>
    </citation>
    <scope>NUCLEOTIDE SEQUENCE [LARGE SCALE GENOMIC DNA]</scope>
    <source>
        <strain evidence="2 3">AGD 8-3</strain>
    </source>
</reference>
<feature type="chain" id="PRO_5007140999" evidence="1">
    <location>
        <begin position="22"/>
        <end position="165"/>
    </location>
</feature>
<gene>
    <name evidence="2" type="ORF">LOKO_03532</name>
</gene>
<keyword evidence="3" id="KW-1185">Reference proteome</keyword>
<name>A0A109UNC8_9GAMM</name>
<protein>
    <submittedName>
        <fullName evidence="2">Uncharacterized protein</fullName>
    </submittedName>
</protein>
<dbReference type="STRING" id="507626.LOKO_03532"/>
<evidence type="ECO:0000313" key="2">
    <source>
        <dbReference type="EMBL" id="AMD02572.1"/>
    </source>
</evidence>